<gene>
    <name evidence="2" type="ORF">GK091_13265</name>
</gene>
<accession>A0A6M0II33</accession>
<dbReference type="Gene3D" id="3.10.180.10">
    <property type="entry name" value="2,3-Dihydroxybiphenyl 1,2-Dioxygenase, domain 1"/>
    <property type="match status" value="1"/>
</dbReference>
<sequence>MEEKPFLGLRTVIYAAPDLAATKAWYTKALASEPYFDEPFYVGFNVGGYELGLDPNAVVAEGSTITYWGVAAIHEVLHRLINLGAVLHTDIQDVGDGIKTATVNDPFGNVVGLIENPHFHL</sequence>
<protein>
    <submittedName>
        <fullName evidence="2">VOC family protein</fullName>
    </submittedName>
</protein>
<reference evidence="2 3" key="1">
    <citation type="submission" date="2020-02" db="EMBL/GenBank/DDBJ databases">
        <title>Draft genome sequence of two Spirosoma agri KCTC 52727 and Spirosoma terrae KCTC 52035.</title>
        <authorList>
            <person name="Rojas J."/>
            <person name="Ambika Manirajan B."/>
            <person name="Ratering S."/>
            <person name="Suarez C."/>
            <person name="Schnell S."/>
        </authorList>
    </citation>
    <scope>NUCLEOTIDE SEQUENCE [LARGE SCALE GENOMIC DNA]</scope>
    <source>
        <strain evidence="2 3">KCTC 52727</strain>
    </source>
</reference>
<proteinExistence type="predicted"/>
<keyword evidence="3" id="KW-1185">Reference proteome</keyword>
<dbReference type="Proteomes" id="UP000477386">
    <property type="component" value="Unassembled WGS sequence"/>
</dbReference>
<dbReference type="EMBL" id="JAAGNZ010000001">
    <property type="protein sequence ID" value="NEU67854.1"/>
    <property type="molecule type" value="Genomic_DNA"/>
</dbReference>
<dbReference type="InterPro" id="IPR037523">
    <property type="entry name" value="VOC_core"/>
</dbReference>
<dbReference type="RefSeq" id="WP_164038651.1">
    <property type="nucleotide sequence ID" value="NZ_JAAGNZ010000001.1"/>
</dbReference>
<evidence type="ECO:0000313" key="3">
    <source>
        <dbReference type="Proteomes" id="UP000477386"/>
    </source>
</evidence>
<evidence type="ECO:0000313" key="2">
    <source>
        <dbReference type="EMBL" id="NEU67854.1"/>
    </source>
</evidence>
<name>A0A6M0II33_9BACT</name>
<dbReference type="AlphaFoldDB" id="A0A6M0II33"/>
<comment type="caution">
    <text evidence="2">The sequence shown here is derived from an EMBL/GenBank/DDBJ whole genome shotgun (WGS) entry which is preliminary data.</text>
</comment>
<dbReference type="PROSITE" id="PS51819">
    <property type="entry name" value="VOC"/>
    <property type="match status" value="1"/>
</dbReference>
<dbReference type="SUPFAM" id="SSF54593">
    <property type="entry name" value="Glyoxalase/Bleomycin resistance protein/Dihydroxybiphenyl dioxygenase"/>
    <property type="match status" value="1"/>
</dbReference>
<feature type="domain" description="VOC" evidence="1">
    <location>
        <begin position="8"/>
        <end position="116"/>
    </location>
</feature>
<dbReference type="InterPro" id="IPR029068">
    <property type="entry name" value="Glyas_Bleomycin-R_OHBP_Dase"/>
</dbReference>
<evidence type="ECO:0000259" key="1">
    <source>
        <dbReference type="PROSITE" id="PS51819"/>
    </source>
</evidence>
<organism evidence="2 3">
    <name type="scientific">Spirosoma agri</name>
    <dbReference type="NCBI Taxonomy" id="1987381"/>
    <lineage>
        <taxon>Bacteria</taxon>
        <taxon>Pseudomonadati</taxon>
        <taxon>Bacteroidota</taxon>
        <taxon>Cytophagia</taxon>
        <taxon>Cytophagales</taxon>
        <taxon>Cytophagaceae</taxon>
        <taxon>Spirosoma</taxon>
    </lineage>
</organism>